<accession>A0A5J4U8X1</accession>
<organism evidence="2 3">
    <name type="scientific">Streblomastix strix</name>
    <dbReference type="NCBI Taxonomy" id="222440"/>
    <lineage>
        <taxon>Eukaryota</taxon>
        <taxon>Metamonada</taxon>
        <taxon>Preaxostyla</taxon>
        <taxon>Oxymonadida</taxon>
        <taxon>Streblomastigidae</taxon>
        <taxon>Streblomastix</taxon>
    </lineage>
</organism>
<evidence type="ECO:0000313" key="2">
    <source>
        <dbReference type="EMBL" id="KAA6366879.1"/>
    </source>
</evidence>
<evidence type="ECO:0000256" key="1">
    <source>
        <dbReference type="SAM" id="MobiDB-lite"/>
    </source>
</evidence>
<dbReference type="Proteomes" id="UP000324800">
    <property type="component" value="Unassembled WGS sequence"/>
</dbReference>
<comment type="caution">
    <text evidence="2">The sequence shown here is derived from an EMBL/GenBank/DDBJ whole genome shotgun (WGS) entry which is preliminary data.</text>
</comment>
<dbReference type="EMBL" id="SNRW01018920">
    <property type="protein sequence ID" value="KAA6366879.1"/>
    <property type="molecule type" value="Genomic_DNA"/>
</dbReference>
<protein>
    <submittedName>
        <fullName evidence="2">Uncharacterized protein</fullName>
    </submittedName>
</protein>
<proteinExistence type="predicted"/>
<dbReference type="AlphaFoldDB" id="A0A5J4U8X1"/>
<name>A0A5J4U8X1_9EUKA</name>
<reference evidence="2 3" key="1">
    <citation type="submission" date="2019-03" db="EMBL/GenBank/DDBJ databases">
        <title>Single cell metagenomics reveals metabolic interactions within the superorganism composed of flagellate Streblomastix strix and complex community of Bacteroidetes bacteria on its surface.</title>
        <authorList>
            <person name="Treitli S.C."/>
            <person name="Kolisko M."/>
            <person name="Husnik F."/>
            <person name="Keeling P."/>
            <person name="Hampl V."/>
        </authorList>
    </citation>
    <scope>NUCLEOTIDE SEQUENCE [LARGE SCALE GENOMIC DNA]</scope>
    <source>
        <strain evidence="2">ST1C</strain>
    </source>
</reference>
<sequence length="115" mass="12798">MDSCTLYPINIPLRKDGKPDLRYKAAKEFVASDKRAANPSKLSISSLKSTSHSSKPEIIEQQGQNEQEQQKLELIDIGKMITIVKDDFVSGTCKAVRQGLIILNDDRTINPQSPL</sequence>
<evidence type="ECO:0000313" key="3">
    <source>
        <dbReference type="Proteomes" id="UP000324800"/>
    </source>
</evidence>
<gene>
    <name evidence="2" type="ORF">EZS28_037595</name>
</gene>
<feature type="compositionally biased region" description="Low complexity" evidence="1">
    <location>
        <begin position="40"/>
        <end position="67"/>
    </location>
</feature>
<feature type="non-terminal residue" evidence="2">
    <location>
        <position position="115"/>
    </location>
</feature>
<feature type="region of interest" description="Disordered" evidence="1">
    <location>
        <begin position="38"/>
        <end position="67"/>
    </location>
</feature>